<dbReference type="GO" id="GO:0006310">
    <property type="term" value="P:DNA recombination"/>
    <property type="evidence" value="ECO:0007669"/>
    <property type="project" value="UniProtKB-KW"/>
</dbReference>
<sequence length="551" mass="62220">MSVIDGEDSMAPVAAAGPDIEQLRKRIGLSHAAFFRAYLEGINVTDAADRYLDFGKHHMKARAAQRWILGRFLQAAQHFGRPGDVRVLRIPPDRISTADIGDGACFDVFSTTHDRGLILRTSDLIDRFRTKYPTEDEARMAARRQLRNVALRRRQFVILERLIPLVVENPEPGHHVFNWFDQSAGQSLVDVEIHTLEQLINAISGRGYRWWTLVPGLGETRARRIVAWLQANEKALGRSLTTAAVTPRRQWTSELVTAIPFREGIAPLVHFGVPVELNGERGAMRATESENLICARNDTEAVLFWLSRYDSKPDTTQRKYRLEVERLMLWSILQKGKALSSLGPDDANEYIYKFLPDPQPVERWIMATNEARDSSGWRPFRGPITPRGCDYTRRTLDVLFETLVKVGYLRLNVFALLRQSQPVDIQHADGAVGWASRARLQADRSLSAAHWDHLLAFVKALPVDVHGALRRADERLAFILILAYETGMRRAELAAARTGDIRRGFADETGESLSLTVAGYANRRREVPLPSPVIERLSRYLISRGLPASPL</sequence>
<dbReference type="Proteomes" id="UP000019146">
    <property type="component" value="Plasmid unnamed"/>
</dbReference>
<reference evidence="3 4" key="1">
    <citation type="journal article" date="2014" name="Genome Announc.">
        <title>Draft Genome Sequence of the Haloacid-Degrading Burkholderia caribensis Strain MBA4.</title>
        <authorList>
            <person name="Pan Y."/>
            <person name="Kong K.F."/>
            <person name="Tsang J.S."/>
        </authorList>
    </citation>
    <scope>NUCLEOTIDE SEQUENCE [LARGE SCALE GENOMIC DNA]</scope>
    <source>
        <strain evidence="3 4">MBA4</strain>
        <plasmid evidence="4">Plasmid</plasmid>
    </source>
</reference>
<keyword evidence="3" id="KW-0614">Plasmid</keyword>
<dbReference type="Pfam" id="PF12482">
    <property type="entry name" value="DUF3701"/>
    <property type="match status" value="1"/>
</dbReference>
<protein>
    <submittedName>
        <fullName evidence="3">Phage integrase protein</fullName>
    </submittedName>
</protein>
<dbReference type="GeneID" id="69973624"/>
<gene>
    <name evidence="3" type="ORF">K788_0001522</name>
</gene>
<dbReference type="InterPro" id="IPR002104">
    <property type="entry name" value="Integrase_catalytic"/>
</dbReference>
<keyword evidence="1" id="KW-0233">DNA recombination</keyword>
<evidence type="ECO:0000313" key="3">
    <source>
        <dbReference type="EMBL" id="ALL70123.1"/>
    </source>
</evidence>
<feature type="domain" description="Tyr recombinase" evidence="2">
    <location>
        <begin position="456"/>
        <end position="551"/>
    </location>
</feature>
<dbReference type="Gene3D" id="1.10.443.10">
    <property type="entry name" value="Intergrase catalytic core"/>
    <property type="match status" value="1"/>
</dbReference>
<geneLocation type="plasmid" evidence="4"/>
<dbReference type="RefSeq" id="WP_035994802.1">
    <property type="nucleotide sequence ID" value="NZ_CP012748.1"/>
</dbReference>
<evidence type="ECO:0000313" key="4">
    <source>
        <dbReference type="Proteomes" id="UP000019146"/>
    </source>
</evidence>
<dbReference type="InterPro" id="IPR013762">
    <property type="entry name" value="Integrase-like_cat_sf"/>
</dbReference>
<dbReference type="AlphaFoldDB" id="A0A0P0RMK6"/>
<dbReference type="EMBL" id="CP012748">
    <property type="protein sequence ID" value="ALL70123.1"/>
    <property type="molecule type" value="Genomic_DNA"/>
</dbReference>
<dbReference type="GO" id="GO:0003677">
    <property type="term" value="F:DNA binding"/>
    <property type="evidence" value="ECO:0007669"/>
    <property type="project" value="InterPro"/>
</dbReference>
<dbReference type="KEGG" id="bcai:K788_0001522"/>
<evidence type="ECO:0000256" key="1">
    <source>
        <dbReference type="ARBA" id="ARBA00023172"/>
    </source>
</evidence>
<dbReference type="GO" id="GO:0015074">
    <property type="term" value="P:DNA integration"/>
    <property type="evidence" value="ECO:0007669"/>
    <property type="project" value="InterPro"/>
</dbReference>
<dbReference type="PROSITE" id="PS51898">
    <property type="entry name" value="TYR_RECOMBINASE"/>
    <property type="match status" value="1"/>
</dbReference>
<name>A0A0P0RMK6_9BURK</name>
<evidence type="ECO:0000259" key="2">
    <source>
        <dbReference type="PROSITE" id="PS51898"/>
    </source>
</evidence>
<proteinExistence type="predicted"/>
<dbReference type="InterPro" id="IPR011010">
    <property type="entry name" value="DNA_brk_join_enz"/>
</dbReference>
<dbReference type="SUPFAM" id="SSF56349">
    <property type="entry name" value="DNA breaking-rejoining enzymes"/>
    <property type="match status" value="1"/>
</dbReference>
<accession>A0A0P0RMK6</accession>
<dbReference type="InterPro" id="IPR022169">
    <property type="entry name" value="DUF3701"/>
</dbReference>
<organism evidence="3 4">
    <name type="scientific">Paraburkholderia caribensis MBA4</name>
    <dbReference type="NCBI Taxonomy" id="1323664"/>
    <lineage>
        <taxon>Bacteria</taxon>
        <taxon>Pseudomonadati</taxon>
        <taxon>Pseudomonadota</taxon>
        <taxon>Betaproteobacteria</taxon>
        <taxon>Burkholderiales</taxon>
        <taxon>Burkholderiaceae</taxon>
        <taxon>Paraburkholderia</taxon>
    </lineage>
</organism>